<dbReference type="EMBL" id="KK112120">
    <property type="protein sequence ID" value="KFM56784.1"/>
    <property type="molecule type" value="Genomic_DNA"/>
</dbReference>
<name>A0A087SV95_STEMI</name>
<feature type="compositionally biased region" description="Polar residues" evidence="1">
    <location>
        <begin position="78"/>
        <end position="87"/>
    </location>
</feature>
<accession>A0A087SV95</accession>
<reference evidence="2 3" key="1">
    <citation type="submission" date="2013-11" db="EMBL/GenBank/DDBJ databases">
        <title>Genome sequencing of Stegodyphus mimosarum.</title>
        <authorList>
            <person name="Bechsgaard J."/>
        </authorList>
    </citation>
    <scope>NUCLEOTIDE SEQUENCE [LARGE SCALE GENOMIC DNA]</scope>
</reference>
<dbReference type="Proteomes" id="UP000054359">
    <property type="component" value="Unassembled WGS sequence"/>
</dbReference>
<protein>
    <submittedName>
        <fullName evidence="2">Uncharacterized protein</fullName>
    </submittedName>
</protein>
<keyword evidence="3" id="KW-1185">Reference proteome</keyword>
<evidence type="ECO:0000313" key="2">
    <source>
        <dbReference type="EMBL" id="KFM56784.1"/>
    </source>
</evidence>
<sequence length="87" mass="9446">PASRVVAKDKRSTAINVKSDVISSLLNTISKDDELTAKKERPSSFKVKSSQAGYVVLSSANHYKKVLPTSKGNGRRCSLQQLLTPSK</sequence>
<organism evidence="2 3">
    <name type="scientific">Stegodyphus mimosarum</name>
    <name type="common">African social velvet spider</name>
    <dbReference type="NCBI Taxonomy" id="407821"/>
    <lineage>
        <taxon>Eukaryota</taxon>
        <taxon>Metazoa</taxon>
        <taxon>Ecdysozoa</taxon>
        <taxon>Arthropoda</taxon>
        <taxon>Chelicerata</taxon>
        <taxon>Arachnida</taxon>
        <taxon>Araneae</taxon>
        <taxon>Araneomorphae</taxon>
        <taxon>Entelegynae</taxon>
        <taxon>Eresoidea</taxon>
        <taxon>Eresidae</taxon>
        <taxon>Stegodyphus</taxon>
    </lineage>
</organism>
<feature type="non-terminal residue" evidence="2">
    <location>
        <position position="87"/>
    </location>
</feature>
<gene>
    <name evidence="2" type="ORF">X975_05828</name>
</gene>
<proteinExistence type="predicted"/>
<evidence type="ECO:0000256" key="1">
    <source>
        <dbReference type="SAM" id="MobiDB-lite"/>
    </source>
</evidence>
<feature type="region of interest" description="Disordered" evidence="1">
    <location>
        <begin position="67"/>
        <end position="87"/>
    </location>
</feature>
<evidence type="ECO:0000313" key="3">
    <source>
        <dbReference type="Proteomes" id="UP000054359"/>
    </source>
</evidence>
<feature type="non-terminal residue" evidence="2">
    <location>
        <position position="1"/>
    </location>
</feature>
<dbReference type="AlphaFoldDB" id="A0A087SV95"/>